<dbReference type="OrthoDB" id="8583877at2"/>
<evidence type="ECO:0000313" key="7">
    <source>
        <dbReference type="Proteomes" id="UP000306236"/>
    </source>
</evidence>
<dbReference type="SUPFAM" id="SSF53850">
    <property type="entry name" value="Periplasmic binding protein-like II"/>
    <property type="match status" value="1"/>
</dbReference>
<feature type="domain" description="HTH lysR-type" evidence="5">
    <location>
        <begin position="11"/>
        <end position="68"/>
    </location>
</feature>
<evidence type="ECO:0000256" key="2">
    <source>
        <dbReference type="ARBA" id="ARBA00023015"/>
    </source>
</evidence>
<dbReference type="PROSITE" id="PS50931">
    <property type="entry name" value="HTH_LYSR"/>
    <property type="match status" value="1"/>
</dbReference>
<dbReference type="CDD" id="cd08417">
    <property type="entry name" value="PBP2_Nitroaromatics_like"/>
    <property type="match status" value="1"/>
</dbReference>
<keyword evidence="2" id="KW-0805">Transcription regulation</keyword>
<accession>A0A4S5BTL2</accession>
<dbReference type="PANTHER" id="PTHR30118:SF15">
    <property type="entry name" value="TRANSCRIPTIONAL REGULATORY PROTEIN"/>
    <property type="match status" value="1"/>
</dbReference>
<dbReference type="SUPFAM" id="SSF46785">
    <property type="entry name" value="Winged helix' DNA-binding domain"/>
    <property type="match status" value="1"/>
</dbReference>
<dbReference type="Proteomes" id="UP000306236">
    <property type="component" value="Unassembled WGS sequence"/>
</dbReference>
<keyword evidence="4" id="KW-0804">Transcription</keyword>
<dbReference type="PANTHER" id="PTHR30118">
    <property type="entry name" value="HTH-TYPE TRANSCRIPTIONAL REGULATOR LEUO-RELATED"/>
    <property type="match status" value="1"/>
</dbReference>
<comment type="similarity">
    <text evidence="1">Belongs to the LysR transcriptional regulatory family.</text>
</comment>
<evidence type="ECO:0000313" key="6">
    <source>
        <dbReference type="EMBL" id="THJ33278.1"/>
    </source>
</evidence>
<keyword evidence="7" id="KW-1185">Reference proteome</keyword>
<comment type="caution">
    <text evidence="6">The sequence shown here is derived from an EMBL/GenBank/DDBJ whole genome shotgun (WGS) entry which is preliminary data.</text>
</comment>
<dbReference type="InterPro" id="IPR005119">
    <property type="entry name" value="LysR_subst-bd"/>
</dbReference>
<dbReference type="EMBL" id="SSWX01000011">
    <property type="protein sequence ID" value="THJ33278.1"/>
    <property type="molecule type" value="Genomic_DNA"/>
</dbReference>
<organism evidence="6 7">
    <name type="scientific">Lampropedia aestuarii</name>
    <dbReference type="NCBI Taxonomy" id="2562762"/>
    <lineage>
        <taxon>Bacteria</taxon>
        <taxon>Pseudomonadati</taxon>
        <taxon>Pseudomonadota</taxon>
        <taxon>Betaproteobacteria</taxon>
        <taxon>Burkholderiales</taxon>
        <taxon>Comamonadaceae</taxon>
        <taxon>Lampropedia</taxon>
    </lineage>
</organism>
<reference evidence="6 7" key="1">
    <citation type="submission" date="2019-04" db="EMBL/GenBank/DDBJ databases">
        <title>Lampropedia sp YIM MLB12 draf genome.</title>
        <authorList>
            <person name="Wang Y.-X."/>
        </authorList>
    </citation>
    <scope>NUCLEOTIDE SEQUENCE [LARGE SCALE GENOMIC DNA]</scope>
    <source>
        <strain evidence="6 7">YIM MLB12</strain>
    </source>
</reference>
<name>A0A4S5BTL2_9BURK</name>
<dbReference type="Gene3D" id="3.40.190.10">
    <property type="entry name" value="Periplasmic binding protein-like II"/>
    <property type="match status" value="2"/>
</dbReference>
<dbReference type="GO" id="GO:0003677">
    <property type="term" value="F:DNA binding"/>
    <property type="evidence" value="ECO:0007669"/>
    <property type="project" value="UniProtKB-KW"/>
</dbReference>
<dbReference type="Gene3D" id="1.10.10.10">
    <property type="entry name" value="Winged helix-like DNA-binding domain superfamily/Winged helix DNA-binding domain"/>
    <property type="match status" value="1"/>
</dbReference>
<evidence type="ECO:0000256" key="3">
    <source>
        <dbReference type="ARBA" id="ARBA00023125"/>
    </source>
</evidence>
<evidence type="ECO:0000259" key="5">
    <source>
        <dbReference type="PROSITE" id="PS50931"/>
    </source>
</evidence>
<protein>
    <submittedName>
        <fullName evidence="6">LysR family transcriptional regulator</fullName>
    </submittedName>
</protein>
<dbReference type="InterPro" id="IPR036390">
    <property type="entry name" value="WH_DNA-bd_sf"/>
</dbReference>
<dbReference type="Pfam" id="PF00126">
    <property type="entry name" value="HTH_1"/>
    <property type="match status" value="1"/>
</dbReference>
<dbReference type="InterPro" id="IPR036388">
    <property type="entry name" value="WH-like_DNA-bd_sf"/>
</dbReference>
<keyword evidence="3" id="KW-0238">DNA-binding</keyword>
<sequence length="316" mass="35148">MHENLSVLRRLDLNLLLTFDALMATCSATQTARLLHKTQPGVSRDLAKLRHALADDLFVTVRGRFVPTERALSLHSAVQPALEMLGHAVAGSDDFQPAQAEGVVNIGTAAHIELLLAGPLLERLARVAPRLVPRLHSVHGEFDPAELDAERQDLAIGLFAEVPPRFSSQVLFHDERVGVMGPSHPLARRRQLSFADMAHSRWFAYTLMHGRRTNFDRALKGTGQRMQFAAYLSSFGLSPFVLMESGYATTMPAFAATLYRKHFPLVEKRLPAPLRDITFSMAWPRRQDASPLYRWLRAEVTALVAGHIQSGLLKPP</sequence>
<gene>
    <name evidence="6" type="ORF">E8K88_09625</name>
</gene>
<dbReference type="AlphaFoldDB" id="A0A4S5BTL2"/>
<evidence type="ECO:0000256" key="1">
    <source>
        <dbReference type="ARBA" id="ARBA00009437"/>
    </source>
</evidence>
<dbReference type="InterPro" id="IPR000847">
    <property type="entry name" value="LysR_HTH_N"/>
</dbReference>
<dbReference type="Pfam" id="PF03466">
    <property type="entry name" value="LysR_substrate"/>
    <property type="match status" value="1"/>
</dbReference>
<dbReference type="GO" id="GO:0003700">
    <property type="term" value="F:DNA-binding transcription factor activity"/>
    <property type="evidence" value="ECO:0007669"/>
    <property type="project" value="InterPro"/>
</dbReference>
<evidence type="ECO:0000256" key="4">
    <source>
        <dbReference type="ARBA" id="ARBA00023163"/>
    </source>
</evidence>
<dbReference type="InterPro" id="IPR037402">
    <property type="entry name" value="YidZ_PBP2"/>
</dbReference>
<proteinExistence type="inferred from homology"/>
<dbReference type="InterPro" id="IPR050389">
    <property type="entry name" value="LysR-type_TF"/>
</dbReference>